<organism evidence="2 3">
    <name type="scientific">Enterobacter cloacae</name>
    <dbReference type="NCBI Taxonomy" id="550"/>
    <lineage>
        <taxon>Bacteria</taxon>
        <taxon>Pseudomonadati</taxon>
        <taxon>Pseudomonadota</taxon>
        <taxon>Gammaproteobacteria</taxon>
        <taxon>Enterobacterales</taxon>
        <taxon>Enterobacteriaceae</taxon>
        <taxon>Enterobacter</taxon>
        <taxon>Enterobacter cloacae complex</taxon>
    </lineage>
</organism>
<dbReference type="InterPro" id="IPR011059">
    <property type="entry name" value="Metal-dep_hydrolase_composite"/>
</dbReference>
<dbReference type="PANTHER" id="PTHR43135">
    <property type="entry name" value="ALPHA-D-RIBOSE 1-METHYLPHOSPHONATE 5-TRIPHOSPHATE DIPHOSPHATASE"/>
    <property type="match status" value="1"/>
</dbReference>
<gene>
    <name evidence="2" type="ORF">NCTC10005_00858</name>
</gene>
<dbReference type="SUPFAM" id="SSF51338">
    <property type="entry name" value="Composite domain of metallo-dependent hydrolases"/>
    <property type="match status" value="1"/>
</dbReference>
<accession>A0A377LPC7</accession>
<dbReference type="EMBL" id="UGJB01000004">
    <property type="protein sequence ID" value="STQ08205.1"/>
    <property type="molecule type" value="Genomic_DNA"/>
</dbReference>
<sequence length="114" mass="12344">MNVLMGAPNIVRGGSHSGNVAASKLASLGLLDILSSDYYPASLLDAAFRVADDDSNCFTLSQAIRLVTKNPASALNLHDRGEIAEGKRADLVLAHRKGEHIHIDHVWRQGKRVF</sequence>
<dbReference type="InterPro" id="IPR051781">
    <property type="entry name" value="Metallo-dep_Hydrolase"/>
</dbReference>
<name>A0A377LPC7_ENTCL</name>
<evidence type="ECO:0000313" key="2">
    <source>
        <dbReference type="EMBL" id="STQ08205.1"/>
    </source>
</evidence>
<evidence type="ECO:0000313" key="3">
    <source>
        <dbReference type="Proteomes" id="UP000255106"/>
    </source>
</evidence>
<dbReference type="Gene3D" id="3.20.20.140">
    <property type="entry name" value="Metal-dependent hydrolases"/>
    <property type="match status" value="1"/>
</dbReference>
<dbReference type="GO" id="GO:0016810">
    <property type="term" value="F:hydrolase activity, acting on carbon-nitrogen (but not peptide) bonds"/>
    <property type="evidence" value="ECO:0007669"/>
    <property type="project" value="InterPro"/>
</dbReference>
<reference evidence="2 3" key="1">
    <citation type="submission" date="2018-06" db="EMBL/GenBank/DDBJ databases">
        <authorList>
            <consortium name="Pathogen Informatics"/>
            <person name="Doyle S."/>
        </authorList>
    </citation>
    <scope>NUCLEOTIDE SEQUENCE [LARGE SCALE GENOMIC DNA]</scope>
    <source>
        <strain evidence="2 3">NCTC10005</strain>
    </source>
</reference>
<dbReference type="PANTHER" id="PTHR43135:SF3">
    <property type="entry name" value="ALPHA-D-RIBOSE 1-METHYLPHOSPHONATE 5-TRIPHOSPHATE DIPHOSPHATASE"/>
    <property type="match status" value="1"/>
</dbReference>
<dbReference type="AlphaFoldDB" id="A0A377LPC7"/>
<dbReference type="Pfam" id="PF07969">
    <property type="entry name" value="Amidohydro_3"/>
    <property type="match status" value="1"/>
</dbReference>
<dbReference type="Proteomes" id="UP000255106">
    <property type="component" value="Unassembled WGS sequence"/>
</dbReference>
<dbReference type="Gene3D" id="2.30.40.10">
    <property type="entry name" value="Urease, subunit C, domain 1"/>
    <property type="match status" value="1"/>
</dbReference>
<evidence type="ECO:0000259" key="1">
    <source>
        <dbReference type="Pfam" id="PF07969"/>
    </source>
</evidence>
<feature type="domain" description="Amidohydrolase 3" evidence="1">
    <location>
        <begin position="24"/>
        <end position="114"/>
    </location>
</feature>
<dbReference type="InterPro" id="IPR013108">
    <property type="entry name" value="Amidohydro_3"/>
</dbReference>
<proteinExistence type="predicted"/>
<protein>
    <submittedName>
        <fullName evidence="2">Phosphonate metabolism protein PhnM</fullName>
    </submittedName>
</protein>